<dbReference type="RefSeq" id="XP_024732002.1">
    <property type="nucleotide sequence ID" value="XM_024885143.1"/>
</dbReference>
<accession>A0A2J6SWF0</accession>
<evidence type="ECO:0000313" key="4">
    <source>
        <dbReference type="Proteomes" id="UP000235371"/>
    </source>
</evidence>
<dbReference type="GeneID" id="36593220"/>
<dbReference type="PROSITE" id="PS51762">
    <property type="entry name" value="GH16_2"/>
    <property type="match status" value="1"/>
</dbReference>
<dbReference type="OrthoDB" id="192832at2759"/>
<dbReference type="InterPro" id="IPR013320">
    <property type="entry name" value="ConA-like_dom_sf"/>
</dbReference>
<feature type="chain" id="PRO_5014365021" evidence="1">
    <location>
        <begin position="19"/>
        <end position="321"/>
    </location>
</feature>
<evidence type="ECO:0000256" key="1">
    <source>
        <dbReference type="SAM" id="SignalP"/>
    </source>
</evidence>
<evidence type="ECO:0000313" key="3">
    <source>
        <dbReference type="EMBL" id="PMD55098.1"/>
    </source>
</evidence>
<dbReference type="GO" id="GO:0004553">
    <property type="term" value="F:hydrolase activity, hydrolyzing O-glycosyl compounds"/>
    <property type="evidence" value="ECO:0007669"/>
    <property type="project" value="InterPro"/>
</dbReference>
<keyword evidence="4" id="KW-1185">Reference proteome</keyword>
<dbReference type="InterPro" id="IPR000757">
    <property type="entry name" value="Beta-glucanase-like"/>
</dbReference>
<protein>
    <submittedName>
        <fullName evidence="3">Glycoside hydrolase family 16 protein</fullName>
    </submittedName>
</protein>
<feature type="domain" description="GH16" evidence="2">
    <location>
        <begin position="34"/>
        <end position="321"/>
    </location>
</feature>
<organism evidence="3 4">
    <name type="scientific">Hyaloscypha bicolor E</name>
    <dbReference type="NCBI Taxonomy" id="1095630"/>
    <lineage>
        <taxon>Eukaryota</taxon>
        <taxon>Fungi</taxon>
        <taxon>Dikarya</taxon>
        <taxon>Ascomycota</taxon>
        <taxon>Pezizomycotina</taxon>
        <taxon>Leotiomycetes</taxon>
        <taxon>Helotiales</taxon>
        <taxon>Hyaloscyphaceae</taxon>
        <taxon>Hyaloscypha</taxon>
        <taxon>Hyaloscypha bicolor</taxon>
    </lineage>
</organism>
<dbReference type="GO" id="GO:0009251">
    <property type="term" value="P:glucan catabolic process"/>
    <property type="evidence" value="ECO:0007669"/>
    <property type="project" value="TreeGrafter"/>
</dbReference>
<dbReference type="InterPro" id="IPR050546">
    <property type="entry name" value="Glycosyl_Hydrlase_16"/>
</dbReference>
<dbReference type="EMBL" id="KZ613856">
    <property type="protein sequence ID" value="PMD55098.1"/>
    <property type="molecule type" value="Genomic_DNA"/>
</dbReference>
<keyword evidence="3" id="KW-0378">Hydrolase</keyword>
<dbReference type="InParanoid" id="A0A2J6SWF0"/>
<proteinExistence type="predicted"/>
<dbReference type="Pfam" id="PF26113">
    <property type="entry name" value="GH16_XgeA"/>
    <property type="match status" value="1"/>
</dbReference>
<dbReference type="AlphaFoldDB" id="A0A2J6SWF0"/>
<dbReference type="Proteomes" id="UP000235371">
    <property type="component" value="Unassembled WGS sequence"/>
</dbReference>
<dbReference type="PANTHER" id="PTHR10963:SF24">
    <property type="entry name" value="GLYCOSIDASE C21B10.07-RELATED"/>
    <property type="match status" value="1"/>
</dbReference>
<dbReference type="STRING" id="1095630.A0A2J6SWF0"/>
<dbReference type="PANTHER" id="PTHR10963">
    <property type="entry name" value="GLYCOSYL HYDROLASE-RELATED"/>
    <property type="match status" value="1"/>
</dbReference>
<sequence length="321" mass="35242">MVSRIICALLVLFLCVHGYKLVHNYDHTNWYESFIFETLPDPTHGFVEYVSLADAQALGMTKIIGNQVYMSVDTTYNVQPPTAAFGGGRKSIWLESKDEFLHGLLIGDFAHVPGSDCGTWPGFWTIRNNPGPYGEIDIYEGFNDIEQVYMTLHTDGDCTFNPPANAQSGVSNNDNFDCQLNNPVGCSVKGSVGSYGSSFNAQGGGVFAMAWTSTFIRIYFFSRNAIPADIIAGKPDPSKWGIPAADFDSQYGGCDIDANFPPQTIYFDTTFCGANAGGKSWTDWSDCSAKTGYSTCEDYVANVPHAFDDAYWLVNSVKVYQ</sequence>
<gene>
    <name evidence="3" type="ORF">K444DRAFT_645886</name>
</gene>
<dbReference type="SUPFAM" id="SSF49899">
    <property type="entry name" value="Concanavalin A-like lectins/glucanases"/>
    <property type="match status" value="1"/>
</dbReference>
<feature type="signal peptide" evidence="1">
    <location>
        <begin position="1"/>
        <end position="18"/>
    </location>
</feature>
<dbReference type="Gene3D" id="2.60.120.200">
    <property type="match status" value="1"/>
</dbReference>
<reference evidence="3 4" key="1">
    <citation type="submission" date="2016-04" db="EMBL/GenBank/DDBJ databases">
        <title>A degradative enzymes factory behind the ericoid mycorrhizal symbiosis.</title>
        <authorList>
            <consortium name="DOE Joint Genome Institute"/>
            <person name="Martino E."/>
            <person name="Morin E."/>
            <person name="Grelet G."/>
            <person name="Kuo A."/>
            <person name="Kohler A."/>
            <person name="Daghino S."/>
            <person name="Barry K."/>
            <person name="Choi C."/>
            <person name="Cichocki N."/>
            <person name="Clum A."/>
            <person name="Copeland A."/>
            <person name="Hainaut M."/>
            <person name="Haridas S."/>
            <person name="Labutti K."/>
            <person name="Lindquist E."/>
            <person name="Lipzen A."/>
            <person name="Khouja H.-R."/>
            <person name="Murat C."/>
            <person name="Ohm R."/>
            <person name="Olson A."/>
            <person name="Spatafora J."/>
            <person name="Veneault-Fourrey C."/>
            <person name="Henrissat B."/>
            <person name="Grigoriev I."/>
            <person name="Martin F."/>
            <person name="Perotto S."/>
        </authorList>
    </citation>
    <scope>NUCLEOTIDE SEQUENCE [LARGE SCALE GENOMIC DNA]</scope>
    <source>
        <strain evidence="3 4">E</strain>
    </source>
</reference>
<keyword evidence="1" id="KW-0732">Signal</keyword>
<name>A0A2J6SWF0_9HELO</name>
<dbReference type="CDD" id="cd02181">
    <property type="entry name" value="GH16_fungal_Lam16A_glucanase"/>
    <property type="match status" value="1"/>
</dbReference>
<evidence type="ECO:0000259" key="2">
    <source>
        <dbReference type="PROSITE" id="PS51762"/>
    </source>
</evidence>